<evidence type="ECO:0000313" key="3">
    <source>
        <dbReference type="WBParaSite" id="nRc.2.0.1.t04314-RA"/>
    </source>
</evidence>
<protein>
    <submittedName>
        <fullName evidence="3">Uncharacterized protein</fullName>
    </submittedName>
</protein>
<evidence type="ECO:0000313" key="2">
    <source>
        <dbReference type="Proteomes" id="UP000887565"/>
    </source>
</evidence>
<dbReference type="AlphaFoldDB" id="A0A915HRE9"/>
<feature type="compositionally biased region" description="Polar residues" evidence="1">
    <location>
        <begin position="68"/>
        <end position="79"/>
    </location>
</feature>
<keyword evidence="2" id="KW-1185">Reference proteome</keyword>
<accession>A0A915HRE9</accession>
<proteinExistence type="predicted"/>
<feature type="region of interest" description="Disordered" evidence="1">
    <location>
        <begin position="56"/>
        <end position="125"/>
    </location>
</feature>
<dbReference type="Proteomes" id="UP000887565">
    <property type="component" value="Unplaced"/>
</dbReference>
<evidence type="ECO:0000256" key="1">
    <source>
        <dbReference type="SAM" id="MobiDB-lite"/>
    </source>
</evidence>
<feature type="compositionally biased region" description="Basic and acidic residues" evidence="1">
    <location>
        <begin position="105"/>
        <end position="125"/>
    </location>
</feature>
<dbReference type="WBParaSite" id="nRc.2.0.1.t04314-RA">
    <property type="protein sequence ID" value="nRc.2.0.1.t04314-RA"/>
    <property type="gene ID" value="nRc.2.0.1.g04314"/>
</dbReference>
<organism evidence="2 3">
    <name type="scientific">Romanomermis culicivorax</name>
    <name type="common">Nematode worm</name>
    <dbReference type="NCBI Taxonomy" id="13658"/>
    <lineage>
        <taxon>Eukaryota</taxon>
        <taxon>Metazoa</taxon>
        <taxon>Ecdysozoa</taxon>
        <taxon>Nematoda</taxon>
        <taxon>Enoplea</taxon>
        <taxon>Dorylaimia</taxon>
        <taxon>Mermithida</taxon>
        <taxon>Mermithoidea</taxon>
        <taxon>Mermithidae</taxon>
        <taxon>Romanomermis</taxon>
    </lineage>
</organism>
<name>A0A915HRE9_ROMCU</name>
<sequence>MLAHAESSVDCQVATATADCDLTDHGPAALDKSFPCHTAQKKLEFAMNKMTEKTYINAAQKKKAPPVDTQTPQAPSTSAPALDHHGQPIRKPGRYEHSVKRKQHLHEEAEYRKSHKTRTTDEPRT</sequence>
<reference evidence="3" key="1">
    <citation type="submission" date="2022-11" db="UniProtKB">
        <authorList>
            <consortium name="WormBaseParasite"/>
        </authorList>
    </citation>
    <scope>IDENTIFICATION</scope>
</reference>